<evidence type="ECO:0000256" key="6">
    <source>
        <dbReference type="ARBA" id="ARBA00050038"/>
    </source>
</evidence>
<dbReference type="InterPro" id="IPR018171">
    <property type="entry name" value="Pept_tRNA_hydro_CS"/>
</dbReference>
<evidence type="ECO:0000256" key="2">
    <source>
        <dbReference type="ARBA" id="ARBA00022555"/>
    </source>
</evidence>
<evidence type="ECO:0000256" key="4">
    <source>
        <dbReference type="ARBA" id="ARBA00022884"/>
    </source>
</evidence>
<gene>
    <name evidence="9" type="ORF">UY01_C0036G0001</name>
</gene>
<evidence type="ECO:0000256" key="8">
    <source>
        <dbReference type="RuleBase" id="RU004320"/>
    </source>
</evidence>
<dbReference type="Pfam" id="PF01195">
    <property type="entry name" value="Pept_tRNA_hydro"/>
    <property type="match status" value="1"/>
</dbReference>
<dbReference type="NCBIfam" id="TIGR00447">
    <property type="entry name" value="pth"/>
    <property type="match status" value="1"/>
</dbReference>
<dbReference type="InterPro" id="IPR001328">
    <property type="entry name" value="Pept_tRNA_hydro"/>
</dbReference>
<feature type="non-terminal residue" evidence="9">
    <location>
        <position position="1"/>
    </location>
</feature>
<comment type="similarity">
    <text evidence="5 8">Belongs to the PTH family.</text>
</comment>
<dbReference type="PANTHER" id="PTHR17224">
    <property type="entry name" value="PEPTIDYL-TRNA HYDROLASE"/>
    <property type="match status" value="1"/>
</dbReference>
<evidence type="ECO:0000256" key="5">
    <source>
        <dbReference type="ARBA" id="ARBA00038063"/>
    </source>
</evidence>
<evidence type="ECO:0000256" key="1">
    <source>
        <dbReference type="ARBA" id="ARBA00013260"/>
    </source>
</evidence>
<organism evidence="9 10">
    <name type="scientific">Candidatus Nomurabacteria bacterium GW2011_GWB1_47_6</name>
    <dbReference type="NCBI Taxonomy" id="1618749"/>
    <lineage>
        <taxon>Bacteria</taxon>
        <taxon>Candidatus Nomuraibacteriota</taxon>
    </lineage>
</organism>
<dbReference type="SUPFAM" id="SSF53178">
    <property type="entry name" value="Peptidyl-tRNA hydrolase-like"/>
    <property type="match status" value="1"/>
</dbReference>
<comment type="catalytic activity">
    <reaction evidence="7">
        <text>an N-acyl-L-alpha-aminoacyl-tRNA + H2O = an N-acyl-L-amino acid + a tRNA + H(+)</text>
        <dbReference type="Rhea" id="RHEA:54448"/>
        <dbReference type="Rhea" id="RHEA-COMP:10123"/>
        <dbReference type="Rhea" id="RHEA-COMP:13883"/>
        <dbReference type="ChEBI" id="CHEBI:15377"/>
        <dbReference type="ChEBI" id="CHEBI:15378"/>
        <dbReference type="ChEBI" id="CHEBI:59874"/>
        <dbReference type="ChEBI" id="CHEBI:78442"/>
        <dbReference type="ChEBI" id="CHEBI:138191"/>
        <dbReference type="EC" id="3.1.1.29"/>
    </reaction>
</comment>
<comment type="caution">
    <text evidence="9">The sequence shown here is derived from an EMBL/GenBank/DDBJ whole genome shotgun (WGS) entry which is preliminary data.</text>
</comment>
<evidence type="ECO:0000256" key="7">
    <source>
        <dbReference type="RuleBase" id="RU000673"/>
    </source>
</evidence>
<dbReference type="PROSITE" id="PS01195">
    <property type="entry name" value="PEPT_TRNA_HYDROL_1"/>
    <property type="match status" value="1"/>
</dbReference>
<dbReference type="GO" id="GO:0000049">
    <property type="term" value="F:tRNA binding"/>
    <property type="evidence" value="ECO:0007669"/>
    <property type="project" value="UniProtKB-KW"/>
</dbReference>
<evidence type="ECO:0000313" key="10">
    <source>
        <dbReference type="Proteomes" id="UP000034879"/>
    </source>
</evidence>
<dbReference type="PANTHER" id="PTHR17224:SF1">
    <property type="entry name" value="PEPTIDYL-TRNA HYDROLASE"/>
    <property type="match status" value="1"/>
</dbReference>
<dbReference type="InterPro" id="IPR036416">
    <property type="entry name" value="Pept_tRNA_hydro_sf"/>
</dbReference>
<keyword evidence="3 7" id="KW-0378">Hydrolase</keyword>
<dbReference type="CDD" id="cd00462">
    <property type="entry name" value="PTH"/>
    <property type="match status" value="1"/>
</dbReference>
<evidence type="ECO:0000313" key="9">
    <source>
        <dbReference type="EMBL" id="KKU74390.1"/>
    </source>
</evidence>
<dbReference type="HAMAP" id="MF_00083">
    <property type="entry name" value="Pept_tRNA_hydro_bact"/>
    <property type="match status" value="1"/>
</dbReference>
<dbReference type="EMBL" id="LCOJ01000036">
    <property type="protein sequence ID" value="KKU74390.1"/>
    <property type="molecule type" value="Genomic_DNA"/>
</dbReference>
<name>A0A0G1VWC7_9BACT</name>
<dbReference type="Proteomes" id="UP000034879">
    <property type="component" value="Unassembled WGS sequence"/>
</dbReference>
<dbReference type="EC" id="3.1.1.29" evidence="1 7"/>
<evidence type="ECO:0000256" key="3">
    <source>
        <dbReference type="ARBA" id="ARBA00022801"/>
    </source>
</evidence>
<dbReference type="Gene3D" id="3.40.50.1470">
    <property type="entry name" value="Peptidyl-tRNA hydrolase"/>
    <property type="match status" value="1"/>
</dbReference>
<sequence>PSDRADFLLKRRFLYNEGMHLIVGLGNPDPQYQATRHNIGASFLDLLAKELGAEFSEDKKLMGLVATGKLNKTPVTLLKPTTYVNKSGEAVKKAKLKFKVKADQILILHDDLDVPFGKTKYTPASGAGGHKGIRSILQQLKTEAIPRIKIGVANSKLKLARSQRSDEKRIALIGDFVLGKFTPAEKEKLRAIWKEVLVRLEQNIK</sequence>
<accession>A0A0G1VWC7</accession>
<keyword evidence="2" id="KW-0820">tRNA-binding</keyword>
<dbReference type="GO" id="GO:0004045">
    <property type="term" value="F:peptidyl-tRNA hydrolase activity"/>
    <property type="evidence" value="ECO:0007669"/>
    <property type="project" value="UniProtKB-EC"/>
</dbReference>
<keyword evidence="4" id="KW-0694">RNA-binding</keyword>
<dbReference type="AlphaFoldDB" id="A0A0G1VWC7"/>
<proteinExistence type="inferred from homology"/>
<reference evidence="9 10" key="1">
    <citation type="journal article" date="2015" name="Nature">
        <title>rRNA introns, odd ribosomes, and small enigmatic genomes across a large radiation of phyla.</title>
        <authorList>
            <person name="Brown C.T."/>
            <person name="Hug L.A."/>
            <person name="Thomas B.C."/>
            <person name="Sharon I."/>
            <person name="Castelle C.J."/>
            <person name="Singh A."/>
            <person name="Wilkins M.J."/>
            <person name="Williams K.H."/>
            <person name="Banfield J.F."/>
        </authorList>
    </citation>
    <scope>NUCLEOTIDE SEQUENCE [LARGE SCALE GENOMIC DNA]</scope>
</reference>
<protein>
    <recommendedName>
        <fullName evidence="6 7">Peptidyl-tRNA hydrolase</fullName>
        <ecNumber evidence="1 7">3.1.1.29</ecNumber>
    </recommendedName>
</protein>